<organism evidence="1">
    <name type="scientific">Rhizophora mucronata</name>
    <name type="common">Asiatic mangrove</name>
    <dbReference type="NCBI Taxonomy" id="61149"/>
    <lineage>
        <taxon>Eukaryota</taxon>
        <taxon>Viridiplantae</taxon>
        <taxon>Streptophyta</taxon>
        <taxon>Embryophyta</taxon>
        <taxon>Tracheophyta</taxon>
        <taxon>Spermatophyta</taxon>
        <taxon>Magnoliopsida</taxon>
        <taxon>eudicotyledons</taxon>
        <taxon>Gunneridae</taxon>
        <taxon>Pentapetalae</taxon>
        <taxon>rosids</taxon>
        <taxon>fabids</taxon>
        <taxon>Malpighiales</taxon>
        <taxon>Rhizophoraceae</taxon>
        <taxon>Rhizophora</taxon>
    </lineage>
</organism>
<protein>
    <submittedName>
        <fullName evidence="1">Uncharacterized protein</fullName>
    </submittedName>
</protein>
<evidence type="ECO:0000313" key="1">
    <source>
        <dbReference type="EMBL" id="MBX52408.1"/>
    </source>
</evidence>
<proteinExistence type="predicted"/>
<dbReference type="AlphaFoldDB" id="A0A2P2PCC5"/>
<name>A0A2P2PCC5_RHIMU</name>
<sequence length="49" mass="5891">MLQDWRNFLSLPPSLKRSSVSWRVPQNCSLDSLRHYYHSENSIQQEVQE</sequence>
<dbReference type="EMBL" id="GGEC01071924">
    <property type="protein sequence ID" value="MBX52408.1"/>
    <property type="molecule type" value="Transcribed_RNA"/>
</dbReference>
<accession>A0A2P2PCC5</accession>
<reference evidence="1" key="1">
    <citation type="submission" date="2018-02" db="EMBL/GenBank/DDBJ databases">
        <title>Rhizophora mucronata_Transcriptome.</title>
        <authorList>
            <person name="Meera S.P."/>
            <person name="Sreeshan A."/>
            <person name="Augustine A."/>
        </authorList>
    </citation>
    <scope>NUCLEOTIDE SEQUENCE</scope>
    <source>
        <tissue evidence="1">Leaf</tissue>
    </source>
</reference>